<reference evidence="1 2" key="1">
    <citation type="submission" date="2016-11" db="EMBL/GenBank/DDBJ databases">
        <authorList>
            <consortium name="Pathogen Informatics"/>
        </authorList>
    </citation>
    <scope>NUCLEOTIDE SEQUENCE [LARGE SCALE GENOMIC DNA]</scope>
    <source>
        <strain evidence="1 2">911</strain>
    </source>
</reference>
<dbReference type="AlphaFoldDB" id="A0A1U0KLD5"/>
<gene>
    <name evidence="1" type="ORF">SAMEA2259716_05066</name>
</gene>
<evidence type="ECO:0000313" key="2">
    <source>
        <dbReference type="Proteomes" id="UP000190074"/>
    </source>
</evidence>
<dbReference type="EMBL" id="FVGW01000015">
    <property type="protein sequence ID" value="SKM79617.1"/>
    <property type="molecule type" value="Genomic_DNA"/>
</dbReference>
<protein>
    <submittedName>
        <fullName evidence="1">Uncharacterized protein</fullName>
    </submittedName>
</protein>
<name>A0A1U0KLD5_9MYCO</name>
<organism evidence="1 2">
    <name type="scientific">Mycobacteroides abscessus subsp. massiliense</name>
    <dbReference type="NCBI Taxonomy" id="1962118"/>
    <lineage>
        <taxon>Bacteria</taxon>
        <taxon>Bacillati</taxon>
        <taxon>Actinomycetota</taxon>
        <taxon>Actinomycetes</taxon>
        <taxon>Mycobacteriales</taxon>
        <taxon>Mycobacteriaceae</taxon>
        <taxon>Mycobacteroides</taxon>
        <taxon>Mycobacteroides abscessus</taxon>
    </lineage>
</organism>
<sequence length="162" mass="18261">MGLAMSEPTTLPPFSGYPLDMFAPVDMERSGLQPPDTPLVRILRRGRSAYEGGAVNWLHEARDEVSRQSEADFFERSTQQWTHPPDANGWFYSYWSYPAHSCDLGCNEEPFVDVCAVRWVNADQIPEGERRVAGRPLNPDGTPHQRQPQAICRRGFAQIAGN</sequence>
<evidence type="ECO:0000313" key="1">
    <source>
        <dbReference type="EMBL" id="SKM79617.1"/>
    </source>
</evidence>
<accession>A0A1U0KLD5</accession>
<dbReference type="Proteomes" id="UP000190074">
    <property type="component" value="Unassembled WGS sequence"/>
</dbReference>
<proteinExistence type="predicted"/>